<feature type="transmembrane region" description="Helical" evidence="1">
    <location>
        <begin position="258"/>
        <end position="277"/>
    </location>
</feature>
<dbReference type="InterPro" id="IPR026505">
    <property type="entry name" value="Solute_c_fam_35_mem_F3/F4"/>
</dbReference>
<feature type="non-terminal residue" evidence="3">
    <location>
        <position position="1"/>
    </location>
</feature>
<proteinExistence type="predicted"/>
<feature type="transmembrane region" description="Helical" evidence="1">
    <location>
        <begin position="297"/>
        <end position="318"/>
    </location>
</feature>
<dbReference type="AlphaFoldDB" id="A0A9N9DYZ7"/>
<dbReference type="PANTHER" id="PTHR19346">
    <property type="entry name" value="SUGAR PHOSPHATE TRANSPORTER DOMAIN-CONTAINING PROTEIN"/>
    <property type="match status" value="1"/>
</dbReference>
<accession>A0A9N9DYZ7</accession>
<feature type="transmembrane region" description="Helical" evidence="1">
    <location>
        <begin position="138"/>
        <end position="161"/>
    </location>
</feature>
<feature type="transmembrane region" description="Helical" evidence="1">
    <location>
        <begin position="21"/>
        <end position="38"/>
    </location>
</feature>
<keyword evidence="1" id="KW-0812">Transmembrane</keyword>
<dbReference type="InterPro" id="IPR000620">
    <property type="entry name" value="EamA_dom"/>
</dbReference>
<feature type="domain" description="EamA" evidence="2">
    <location>
        <begin position="228"/>
        <end position="369"/>
    </location>
</feature>
<dbReference type="PANTHER" id="PTHR19346:SF4">
    <property type="entry name" value="SUGAR PHOSPHATE TRANSPORTER DOMAIN-CONTAINING PROTEIN"/>
    <property type="match status" value="1"/>
</dbReference>
<evidence type="ECO:0000313" key="4">
    <source>
        <dbReference type="Proteomes" id="UP000789570"/>
    </source>
</evidence>
<keyword evidence="4" id="KW-1185">Reference proteome</keyword>
<dbReference type="Proteomes" id="UP000789570">
    <property type="component" value="Unassembled WGS sequence"/>
</dbReference>
<feature type="transmembrane region" description="Helical" evidence="1">
    <location>
        <begin position="173"/>
        <end position="191"/>
    </location>
</feature>
<dbReference type="EMBL" id="CAJVPQ010004482">
    <property type="protein sequence ID" value="CAG8652414.1"/>
    <property type="molecule type" value="Genomic_DNA"/>
</dbReference>
<dbReference type="SUPFAM" id="SSF103481">
    <property type="entry name" value="Multidrug resistance efflux transporter EmrE"/>
    <property type="match status" value="2"/>
</dbReference>
<evidence type="ECO:0000256" key="1">
    <source>
        <dbReference type="SAM" id="Phobius"/>
    </source>
</evidence>
<comment type="caution">
    <text evidence="3">The sequence shown here is derived from an EMBL/GenBank/DDBJ whole genome shotgun (WGS) entry which is preliminary data.</text>
</comment>
<evidence type="ECO:0000259" key="2">
    <source>
        <dbReference type="Pfam" id="PF00892"/>
    </source>
</evidence>
<feature type="transmembrane region" description="Helical" evidence="1">
    <location>
        <begin position="200"/>
        <end position="217"/>
    </location>
</feature>
<feature type="transmembrane region" description="Helical" evidence="1">
    <location>
        <begin position="351"/>
        <end position="373"/>
    </location>
</feature>
<keyword evidence="1" id="KW-1133">Transmembrane helix</keyword>
<keyword evidence="1" id="KW-0472">Membrane</keyword>
<name>A0A9N9DYZ7_9GLOM</name>
<dbReference type="OrthoDB" id="10062838at2759"/>
<gene>
    <name evidence="3" type="ORF">FCALED_LOCUS11137</name>
</gene>
<dbReference type="GO" id="GO:0016020">
    <property type="term" value="C:membrane"/>
    <property type="evidence" value="ECO:0007669"/>
    <property type="project" value="InterPro"/>
</dbReference>
<dbReference type="InterPro" id="IPR037185">
    <property type="entry name" value="EmrE-like"/>
</dbReference>
<protein>
    <submittedName>
        <fullName evidence="3">330_t:CDS:1</fullName>
    </submittedName>
</protein>
<feature type="transmembrane region" description="Helical" evidence="1">
    <location>
        <begin position="325"/>
        <end position="345"/>
    </location>
</feature>
<feature type="transmembrane region" description="Helical" evidence="1">
    <location>
        <begin position="58"/>
        <end position="76"/>
    </location>
</feature>
<organism evidence="3 4">
    <name type="scientific">Funneliformis caledonium</name>
    <dbReference type="NCBI Taxonomy" id="1117310"/>
    <lineage>
        <taxon>Eukaryota</taxon>
        <taxon>Fungi</taxon>
        <taxon>Fungi incertae sedis</taxon>
        <taxon>Mucoromycota</taxon>
        <taxon>Glomeromycotina</taxon>
        <taxon>Glomeromycetes</taxon>
        <taxon>Glomerales</taxon>
        <taxon>Glomeraceae</taxon>
        <taxon>Funneliformis</taxon>
    </lineage>
</organism>
<reference evidence="3" key="1">
    <citation type="submission" date="2021-06" db="EMBL/GenBank/DDBJ databases">
        <authorList>
            <person name="Kallberg Y."/>
            <person name="Tangrot J."/>
            <person name="Rosling A."/>
        </authorList>
    </citation>
    <scope>NUCLEOTIDE SEQUENCE</scope>
    <source>
        <strain evidence="3">UK204</strain>
    </source>
</reference>
<evidence type="ECO:0000313" key="3">
    <source>
        <dbReference type="EMBL" id="CAG8652414.1"/>
    </source>
</evidence>
<sequence length="384" mass="43497">IHDENVHLIEEGRFVPVRKSHHTLGICILCICIASFVIETELAQFVNKGMKYHKPYFFLWVAHSCYIIILPLQLMFRLNPLRYMEEFLNIGIGLISTVKPTYQAIITTNPTEEDVEYDHPMVVTSITQILTSKHYRPVMIYIFKISLLFAIIICTPGYIWYVAVNLTTTAKLTAIYNTSCFWAYVFSIILLKETIRIEKVFSVILSITGVMVMSLLIPNERAHNIEVGDFIACFGALVYGLYEVLYKKLGSPPTTSFLFANTITGLIGLCTLLFLWIPIPILHYLGIEIFELPDPETFGYILSTAIAGVFFNASFMLLIALTSPLFASVGIMLTIPVVALVDWLITNTPIGVNTIIGNLCILLAFILLIWTNIKDKIRYIFLKK</sequence>
<feature type="transmembrane region" description="Helical" evidence="1">
    <location>
        <begin position="229"/>
        <end position="246"/>
    </location>
</feature>
<dbReference type="Pfam" id="PF00892">
    <property type="entry name" value="EamA"/>
    <property type="match status" value="1"/>
</dbReference>